<accession>A0A6M6BH57</accession>
<dbReference type="AlphaFoldDB" id="A0A6M6BH57"/>
<evidence type="ECO:0000313" key="2">
    <source>
        <dbReference type="Proteomes" id="UP000501623"/>
    </source>
</evidence>
<dbReference type="EMBL" id="CP053538">
    <property type="protein sequence ID" value="QJX47389.1"/>
    <property type="molecule type" value="Genomic_DNA"/>
</dbReference>
<reference evidence="1 2" key="1">
    <citation type="submission" date="2020-05" db="EMBL/GenBank/DDBJ databases">
        <title>Complete genome sequence of Hymenobacter sp. TS19 in Coasted Sand Dune.</title>
        <authorList>
            <person name="Lee J.-H."/>
            <person name="Jung J.-H."/>
            <person name="Jeong S."/>
            <person name="Zhao L."/>
            <person name="Kim M.-K."/>
            <person name="Seo H.-S."/>
            <person name="Lim S."/>
        </authorList>
    </citation>
    <scope>NUCLEOTIDE SEQUENCE [LARGE SCALE GENOMIC DNA]</scope>
    <source>
        <strain evidence="1 2">TS19</strain>
    </source>
</reference>
<protein>
    <recommendedName>
        <fullName evidence="3">DUF481 domain-containing protein</fullName>
    </recommendedName>
</protein>
<keyword evidence="2" id="KW-1185">Reference proteome</keyword>
<sequence>MPLQPSAPLVRHKGEAEVVASTYINGRLEASASYSPVKQLVVRAAGGLRGGGGDSAYFRNRQMELGVGTYRYLNDEWLIGGLAGVGFGQSSRRFYRGFESPGVGSDGIYEYAARYHKLYADLYAANDDGRVTYGGAFRLSQVRFASLTEKGQPIPLRYMTRVEPMFFMRISGRNTFRWLQLQLASSVSFSPDEEKHTSPNIRISDTKEGRLYTSLGLVIYPHFFKE</sequence>
<organism evidence="1 2">
    <name type="scientific">Hymenobacter taeanensis</name>
    <dbReference type="NCBI Taxonomy" id="2735321"/>
    <lineage>
        <taxon>Bacteria</taxon>
        <taxon>Pseudomonadati</taxon>
        <taxon>Bacteroidota</taxon>
        <taxon>Cytophagia</taxon>
        <taxon>Cytophagales</taxon>
        <taxon>Hymenobacteraceae</taxon>
        <taxon>Hymenobacter</taxon>
    </lineage>
</organism>
<evidence type="ECO:0000313" key="1">
    <source>
        <dbReference type="EMBL" id="QJX47389.1"/>
    </source>
</evidence>
<gene>
    <name evidence="1" type="ORF">HMJ29_10740</name>
</gene>
<name>A0A6M6BH57_9BACT</name>
<dbReference type="Proteomes" id="UP000501623">
    <property type="component" value="Chromosome"/>
</dbReference>
<dbReference type="RefSeq" id="WP_171591481.1">
    <property type="nucleotide sequence ID" value="NZ_CP053538.1"/>
</dbReference>
<evidence type="ECO:0008006" key="3">
    <source>
        <dbReference type="Google" id="ProtNLM"/>
    </source>
</evidence>
<dbReference type="KEGG" id="hts:HMJ29_10740"/>
<proteinExistence type="predicted"/>